<dbReference type="GO" id="GO:0006270">
    <property type="term" value="P:DNA replication initiation"/>
    <property type="evidence" value="ECO:0007669"/>
    <property type="project" value="TreeGrafter"/>
</dbReference>
<dbReference type="AlphaFoldDB" id="A0A3N1Y8F2"/>
<accession>A0A3N1Y8F2</accession>
<dbReference type="InterPro" id="IPR055199">
    <property type="entry name" value="Hda_lid"/>
</dbReference>
<dbReference type="Gene3D" id="1.10.8.60">
    <property type="match status" value="1"/>
</dbReference>
<dbReference type="PANTHER" id="PTHR30050">
    <property type="entry name" value="CHROMOSOMAL REPLICATION INITIATOR PROTEIN DNAA"/>
    <property type="match status" value="1"/>
</dbReference>
<dbReference type="EMBL" id="RJVI01000001">
    <property type="protein sequence ID" value="ROR35073.1"/>
    <property type="molecule type" value="Genomic_DNA"/>
</dbReference>
<dbReference type="Gene3D" id="3.40.50.300">
    <property type="entry name" value="P-loop containing nucleotide triphosphate hydrolases"/>
    <property type="match status" value="1"/>
</dbReference>
<dbReference type="Pfam" id="PF22688">
    <property type="entry name" value="Hda_lid"/>
    <property type="match status" value="1"/>
</dbReference>
<protein>
    <submittedName>
        <fullName evidence="2">Regulatory inactivation of DnaA Hda protein</fullName>
    </submittedName>
</protein>
<sequence length="228" mass="24452">MQPRQFPLPLVCASPADLERFHPGPNRAAWERVAEAALAGGILYLWGAAGSGKTHLLQGACHRAAQAGRRAAYLDLADPACRSEAALEGLERMDLVCLDGLEHVAGNRAWEGAALLLLDAAGRGGGVIAASRAPLAGLDLALPDLRSRLAWGGVYGLEPLADDELAEALRLHAEARGIELPREVARFLLARHPRRLDRLVDLLARLDRESLAAGRRLTLPFVRDLLGP</sequence>
<name>A0A3N1Y8F2_9GAMM</name>
<reference evidence="2 3" key="1">
    <citation type="submission" date="2018-11" db="EMBL/GenBank/DDBJ databases">
        <title>Genomic Encyclopedia of Type Strains, Phase IV (KMG-IV): sequencing the most valuable type-strain genomes for metagenomic binning, comparative biology and taxonomic classification.</title>
        <authorList>
            <person name="Goeker M."/>
        </authorList>
    </citation>
    <scope>NUCLEOTIDE SEQUENCE [LARGE SCALE GENOMIC DNA]</scope>
    <source>
        <strain evidence="2 3">DSM 100275</strain>
    </source>
</reference>
<dbReference type="RefSeq" id="WP_170165036.1">
    <property type="nucleotide sequence ID" value="NZ_RJVI01000001.1"/>
</dbReference>
<dbReference type="SUPFAM" id="SSF52540">
    <property type="entry name" value="P-loop containing nucleoside triphosphate hydrolases"/>
    <property type="match status" value="1"/>
</dbReference>
<gene>
    <name evidence="2" type="ORF">EDC57_0990</name>
</gene>
<evidence type="ECO:0000259" key="1">
    <source>
        <dbReference type="Pfam" id="PF22688"/>
    </source>
</evidence>
<dbReference type="Proteomes" id="UP000276634">
    <property type="component" value="Unassembled WGS sequence"/>
</dbReference>
<dbReference type="GO" id="GO:0032297">
    <property type="term" value="P:negative regulation of DNA-templated DNA replication initiation"/>
    <property type="evidence" value="ECO:0007669"/>
    <property type="project" value="InterPro"/>
</dbReference>
<evidence type="ECO:0000313" key="3">
    <source>
        <dbReference type="Proteomes" id="UP000276634"/>
    </source>
</evidence>
<dbReference type="InterPro" id="IPR017788">
    <property type="entry name" value="Hda"/>
</dbReference>
<dbReference type="NCBIfam" id="TIGR03420">
    <property type="entry name" value="DnaA_homol_Hda"/>
    <property type="match status" value="1"/>
</dbReference>
<keyword evidence="3" id="KW-1185">Reference proteome</keyword>
<evidence type="ECO:0000313" key="2">
    <source>
        <dbReference type="EMBL" id="ROR35073.1"/>
    </source>
</evidence>
<proteinExistence type="predicted"/>
<comment type="caution">
    <text evidence="2">The sequence shown here is derived from an EMBL/GenBank/DDBJ whole genome shotgun (WGS) entry which is preliminary data.</text>
</comment>
<dbReference type="InterPro" id="IPR027417">
    <property type="entry name" value="P-loop_NTPase"/>
</dbReference>
<feature type="domain" description="Hda lid" evidence="1">
    <location>
        <begin position="162"/>
        <end position="226"/>
    </location>
</feature>
<dbReference type="PANTHER" id="PTHR30050:SF5">
    <property type="entry name" value="DNAA REGULATORY INACTIVATOR HDA"/>
    <property type="match status" value="1"/>
</dbReference>
<organism evidence="2 3">
    <name type="scientific">Inmirania thermothiophila</name>
    <dbReference type="NCBI Taxonomy" id="1750597"/>
    <lineage>
        <taxon>Bacteria</taxon>
        <taxon>Pseudomonadati</taxon>
        <taxon>Pseudomonadota</taxon>
        <taxon>Gammaproteobacteria</taxon>
        <taxon>Chromatiales</taxon>
        <taxon>Ectothiorhodospiraceae</taxon>
        <taxon>Inmirania</taxon>
    </lineage>
</organism>